<dbReference type="Pfam" id="PF00591">
    <property type="entry name" value="Glycos_transf_3"/>
    <property type="match status" value="1"/>
</dbReference>
<keyword evidence="9" id="KW-0479">Metal-binding</keyword>
<evidence type="ECO:0000256" key="4">
    <source>
        <dbReference type="ARBA" id="ARBA00022679"/>
    </source>
</evidence>
<feature type="binding site" evidence="9">
    <location>
        <position position="227"/>
    </location>
    <ligand>
        <name>Mg(2+)</name>
        <dbReference type="ChEBI" id="CHEBI:18420"/>
        <label>1</label>
    </ligand>
</feature>
<dbReference type="OrthoDB" id="9806430at2"/>
<dbReference type="UniPathway" id="UPA00035">
    <property type="reaction ID" value="UER00041"/>
</dbReference>
<evidence type="ECO:0000256" key="9">
    <source>
        <dbReference type="HAMAP-Rule" id="MF_00211"/>
    </source>
</evidence>
<dbReference type="GO" id="GO:0000287">
    <property type="term" value="F:magnesium ion binding"/>
    <property type="evidence" value="ECO:0007669"/>
    <property type="project" value="UniProtKB-UniRule"/>
</dbReference>
<evidence type="ECO:0000256" key="6">
    <source>
        <dbReference type="ARBA" id="ARBA00023141"/>
    </source>
</evidence>
<dbReference type="HAMAP" id="MF_00211">
    <property type="entry name" value="TrpD"/>
    <property type="match status" value="1"/>
</dbReference>
<evidence type="ECO:0000259" key="11">
    <source>
        <dbReference type="Pfam" id="PF02885"/>
    </source>
</evidence>
<proteinExistence type="inferred from homology"/>
<dbReference type="GO" id="GO:0004048">
    <property type="term" value="F:anthranilate phosphoribosyltransferase activity"/>
    <property type="evidence" value="ECO:0007669"/>
    <property type="project" value="UniProtKB-UniRule"/>
</dbReference>
<feature type="binding site" evidence="9">
    <location>
        <position position="227"/>
    </location>
    <ligand>
        <name>Mg(2+)</name>
        <dbReference type="ChEBI" id="CHEBI:18420"/>
        <label>2</label>
    </ligand>
</feature>
<dbReference type="SUPFAM" id="SSF47648">
    <property type="entry name" value="Nucleoside phosphorylase/phosphoribosyltransferase N-terminal domain"/>
    <property type="match status" value="1"/>
</dbReference>
<dbReference type="PANTHER" id="PTHR43285">
    <property type="entry name" value="ANTHRANILATE PHOSPHORIBOSYLTRANSFERASE"/>
    <property type="match status" value="1"/>
</dbReference>
<evidence type="ECO:0000256" key="2">
    <source>
        <dbReference type="ARBA" id="ARBA00022605"/>
    </source>
</evidence>
<evidence type="ECO:0000259" key="10">
    <source>
        <dbReference type="Pfam" id="PF00591"/>
    </source>
</evidence>
<dbReference type="NCBIfam" id="TIGR01245">
    <property type="entry name" value="trpD"/>
    <property type="match status" value="1"/>
</dbReference>
<comment type="catalytic activity">
    <reaction evidence="7 9">
        <text>N-(5-phospho-beta-D-ribosyl)anthranilate + diphosphate = 5-phospho-alpha-D-ribose 1-diphosphate + anthranilate</text>
        <dbReference type="Rhea" id="RHEA:11768"/>
        <dbReference type="ChEBI" id="CHEBI:16567"/>
        <dbReference type="ChEBI" id="CHEBI:18277"/>
        <dbReference type="ChEBI" id="CHEBI:33019"/>
        <dbReference type="ChEBI" id="CHEBI:58017"/>
        <dbReference type="EC" id="2.4.2.18"/>
    </reaction>
</comment>
<reference evidence="12 13" key="1">
    <citation type="submission" date="2016-12" db="EMBL/GenBank/DDBJ databases">
        <title>Thioflexothrix psekupsii D3 genome sequencing and assembly.</title>
        <authorList>
            <person name="Fomenkov A."/>
            <person name="Vincze T."/>
            <person name="Grabovich M."/>
            <person name="Anton B.P."/>
            <person name="Dubinina G."/>
            <person name="Orlova M."/>
            <person name="Belousova E."/>
            <person name="Roberts R.J."/>
        </authorList>
    </citation>
    <scope>NUCLEOTIDE SEQUENCE [LARGE SCALE GENOMIC DNA]</scope>
    <source>
        <strain evidence="12">D3</strain>
    </source>
</reference>
<comment type="function">
    <text evidence="9">Catalyzes the transfer of the phosphoribosyl group of 5-phosphorylribose-1-pyrophosphate (PRPP) to anthranilate to yield N-(5'-phosphoribosyl)-anthranilate (PRA).</text>
</comment>
<feature type="binding site" evidence="9">
    <location>
        <position position="121"/>
    </location>
    <ligand>
        <name>5-phospho-alpha-D-ribose 1-diphosphate</name>
        <dbReference type="ChEBI" id="CHEBI:58017"/>
    </ligand>
</feature>
<keyword evidence="3 9" id="KW-0328">Glycosyltransferase</keyword>
<dbReference type="RefSeq" id="WP_086489344.1">
    <property type="nucleotide sequence ID" value="NZ_MSLT01000023.1"/>
</dbReference>
<comment type="subunit">
    <text evidence="9">Homodimer.</text>
</comment>
<feature type="binding site" evidence="9">
    <location>
        <position position="81"/>
    </location>
    <ligand>
        <name>anthranilate</name>
        <dbReference type="ChEBI" id="CHEBI:16567"/>
        <label>1</label>
    </ligand>
</feature>
<evidence type="ECO:0000256" key="5">
    <source>
        <dbReference type="ARBA" id="ARBA00022822"/>
    </source>
</evidence>
<sequence>MEMKQALQRVVNRAHLTRHEMSEIMRLMMTGEATSAQIAGMLIALRMKGETVEEITGAAMVMRELATPVVVSTTDLVDIVGTGGDEMNTFNVSTTSALVAAAAGAKVAKHGNRSVSSRSGSADVLEALGVKLSLSPAQVAACVETVGIGFMFAPQHHSAMKYAMPARKEMGVRTLFNLLGPLTNPAGATHQLLGVFSATWLSAMAEVLRELGSVHVLVVHSDEGLDEISICSDTKVAELSQGTVRNYCITPEDFGLKRAQLSEIQVNSVEESVAMVHQVLANTDGAARDIVLLNAGAAIYAADLADSLAQGIDLARNTLASGAAKATLDRLVNFTQTI</sequence>
<comment type="caution">
    <text evidence="9">Lacks conserved residue(s) required for the propagation of feature annotation.</text>
</comment>
<keyword evidence="13" id="KW-1185">Reference proteome</keyword>
<feature type="binding site" evidence="9">
    <location>
        <position position="167"/>
    </location>
    <ligand>
        <name>anthranilate</name>
        <dbReference type="ChEBI" id="CHEBI:16567"/>
        <label>2</label>
    </ligand>
</feature>
<comment type="cofactor">
    <cofactor evidence="9">
        <name>Mg(2+)</name>
        <dbReference type="ChEBI" id="CHEBI:18420"/>
    </cofactor>
    <text evidence="9">Binds 2 magnesium ions per monomer.</text>
</comment>
<keyword evidence="4 9" id="KW-0808">Transferase</keyword>
<dbReference type="Gene3D" id="1.20.970.10">
    <property type="entry name" value="Transferase, Pyrimidine Nucleoside Phosphorylase, Chain C"/>
    <property type="match status" value="1"/>
</dbReference>
<name>A0A251X4W4_9GAMM</name>
<gene>
    <name evidence="9" type="primary">trpD</name>
    <name evidence="12" type="ORF">TPSD3_14895</name>
</gene>
<organism evidence="12 13">
    <name type="scientific">Thioflexithrix psekupsensis</name>
    <dbReference type="NCBI Taxonomy" id="1570016"/>
    <lineage>
        <taxon>Bacteria</taxon>
        <taxon>Pseudomonadati</taxon>
        <taxon>Pseudomonadota</taxon>
        <taxon>Gammaproteobacteria</taxon>
        <taxon>Thiotrichales</taxon>
        <taxon>Thioflexithrix</taxon>
    </lineage>
</organism>
<dbReference type="FunFam" id="3.40.1030.10:FF:000002">
    <property type="entry name" value="Anthranilate phosphoribosyltransferase"/>
    <property type="match status" value="1"/>
</dbReference>
<feature type="binding site" evidence="9">
    <location>
        <begin position="84"/>
        <end position="85"/>
    </location>
    <ligand>
        <name>5-phospho-alpha-D-ribose 1-diphosphate</name>
        <dbReference type="ChEBI" id="CHEBI:58017"/>
    </ligand>
</feature>
<dbReference type="GO" id="GO:0005829">
    <property type="term" value="C:cytosol"/>
    <property type="evidence" value="ECO:0007669"/>
    <property type="project" value="TreeGrafter"/>
</dbReference>
<keyword evidence="2 9" id="KW-0028">Amino-acid biosynthesis</keyword>
<dbReference type="Gene3D" id="3.40.1030.10">
    <property type="entry name" value="Nucleoside phosphorylase/phosphoribosyltransferase catalytic domain"/>
    <property type="match status" value="1"/>
</dbReference>
<feature type="binding site" evidence="9">
    <location>
        <begin position="109"/>
        <end position="117"/>
    </location>
    <ligand>
        <name>5-phospho-alpha-D-ribose 1-diphosphate</name>
        <dbReference type="ChEBI" id="CHEBI:58017"/>
    </ligand>
</feature>
<keyword evidence="5 9" id="KW-0822">Tryptophan biosynthesis</keyword>
<feature type="binding site" evidence="9">
    <location>
        <position position="81"/>
    </location>
    <ligand>
        <name>5-phospho-alpha-D-ribose 1-diphosphate</name>
        <dbReference type="ChEBI" id="CHEBI:58017"/>
    </ligand>
</feature>
<comment type="similarity">
    <text evidence="9">Belongs to the anthranilate phosphoribosyltransferase family.</text>
</comment>
<feature type="binding site" evidence="9">
    <location>
        <position position="112"/>
    </location>
    <ligand>
        <name>anthranilate</name>
        <dbReference type="ChEBI" id="CHEBI:16567"/>
        <label>1</label>
    </ligand>
</feature>
<dbReference type="Proteomes" id="UP000194798">
    <property type="component" value="Unassembled WGS sequence"/>
</dbReference>
<feature type="binding site" evidence="9">
    <location>
        <position position="89"/>
    </location>
    <ligand>
        <name>5-phospho-alpha-D-ribose 1-diphosphate</name>
        <dbReference type="ChEBI" id="CHEBI:58017"/>
    </ligand>
</feature>
<protein>
    <recommendedName>
        <fullName evidence="9">Anthranilate phosphoribosyltransferase</fullName>
        <ecNumber evidence="9">2.4.2.18</ecNumber>
    </recommendedName>
</protein>
<keyword evidence="9" id="KW-0460">Magnesium</keyword>
<evidence type="ECO:0000313" key="12">
    <source>
        <dbReference type="EMBL" id="OUD12395.1"/>
    </source>
</evidence>
<feature type="binding site" evidence="9">
    <location>
        <position position="226"/>
    </location>
    <ligand>
        <name>Mg(2+)</name>
        <dbReference type="ChEBI" id="CHEBI:18420"/>
        <label>2</label>
    </ligand>
</feature>
<keyword evidence="6 9" id="KW-0057">Aromatic amino acid biosynthesis</keyword>
<feature type="binding site" evidence="9">
    <location>
        <begin position="91"/>
        <end position="94"/>
    </location>
    <ligand>
        <name>5-phospho-alpha-D-ribose 1-diphosphate</name>
        <dbReference type="ChEBI" id="CHEBI:58017"/>
    </ligand>
</feature>
<comment type="caution">
    <text evidence="12">The sequence shown here is derived from an EMBL/GenBank/DDBJ whole genome shotgun (WGS) entry which is preliminary data.</text>
</comment>
<dbReference type="GO" id="GO:0000162">
    <property type="term" value="P:L-tryptophan biosynthetic process"/>
    <property type="evidence" value="ECO:0007669"/>
    <property type="project" value="UniProtKB-UniRule"/>
</dbReference>
<dbReference type="EC" id="2.4.2.18" evidence="9"/>
<dbReference type="AlphaFoldDB" id="A0A251X4W4"/>
<evidence type="ECO:0000256" key="1">
    <source>
        <dbReference type="ARBA" id="ARBA00004907"/>
    </source>
</evidence>
<dbReference type="Pfam" id="PF02885">
    <property type="entry name" value="Glycos_trans_3N"/>
    <property type="match status" value="1"/>
</dbReference>
<accession>A0A251X4W4</accession>
<dbReference type="SUPFAM" id="SSF52418">
    <property type="entry name" value="Nucleoside phosphorylase/phosphoribosyltransferase catalytic domain"/>
    <property type="match status" value="1"/>
</dbReference>
<comment type="pathway">
    <text evidence="1 9">Amino-acid biosynthesis; L-tryptophan biosynthesis; L-tryptophan from chorismate: step 2/5.</text>
</comment>
<dbReference type="InterPro" id="IPR036320">
    <property type="entry name" value="Glycosyl_Trfase_fam3_N_dom_sf"/>
</dbReference>
<dbReference type="InterPro" id="IPR000312">
    <property type="entry name" value="Glycosyl_Trfase_fam3"/>
</dbReference>
<comment type="similarity">
    <text evidence="8">In the C-terminal section; belongs to the anthranilate phosphoribosyltransferase family.</text>
</comment>
<evidence type="ECO:0000256" key="8">
    <source>
        <dbReference type="ARBA" id="ARBA00061188"/>
    </source>
</evidence>
<evidence type="ECO:0000256" key="7">
    <source>
        <dbReference type="ARBA" id="ARBA00052328"/>
    </source>
</evidence>
<dbReference type="InterPro" id="IPR035902">
    <property type="entry name" value="Nuc_phospho_transferase"/>
</dbReference>
<dbReference type="InterPro" id="IPR017459">
    <property type="entry name" value="Glycosyl_Trfase_fam3_N_dom"/>
</dbReference>
<feature type="domain" description="Glycosyl transferase family 3" evidence="10">
    <location>
        <begin position="74"/>
        <end position="324"/>
    </location>
</feature>
<evidence type="ECO:0000313" key="13">
    <source>
        <dbReference type="Proteomes" id="UP000194798"/>
    </source>
</evidence>
<feature type="binding site" evidence="9">
    <location>
        <position position="93"/>
    </location>
    <ligand>
        <name>Mg(2+)</name>
        <dbReference type="ChEBI" id="CHEBI:18420"/>
        <label>1</label>
    </ligand>
</feature>
<dbReference type="InterPro" id="IPR005940">
    <property type="entry name" value="Anthranilate_Pribosyl_Tfrase"/>
</dbReference>
<dbReference type="PANTHER" id="PTHR43285:SF2">
    <property type="entry name" value="ANTHRANILATE PHOSPHORIBOSYLTRANSFERASE"/>
    <property type="match status" value="1"/>
</dbReference>
<feature type="domain" description="Glycosyl transferase family 3 N-terminal" evidence="11">
    <location>
        <begin position="4"/>
        <end position="66"/>
    </location>
</feature>
<evidence type="ECO:0000256" key="3">
    <source>
        <dbReference type="ARBA" id="ARBA00022676"/>
    </source>
</evidence>
<dbReference type="EMBL" id="MSLT01000023">
    <property type="protein sequence ID" value="OUD12395.1"/>
    <property type="molecule type" value="Genomic_DNA"/>
</dbReference>